<feature type="compositionally biased region" description="Polar residues" evidence="6">
    <location>
        <begin position="1"/>
        <end position="12"/>
    </location>
</feature>
<dbReference type="PROSITE" id="PS50888">
    <property type="entry name" value="BHLH"/>
    <property type="match status" value="1"/>
</dbReference>
<dbReference type="GO" id="GO:0003677">
    <property type="term" value="F:DNA binding"/>
    <property type="evidence" value="ECO:0007669"/>
    <property type="project" value="UniProtKB-KW"/>
</dbReference>
<evidence type="ECO:0000256" key="6">
    <source>
        <dbReference type="SAM" id="MobiDB-lite"/>
    </source>
</evidence>
<reference evidence="8 9" key="1">
    <citation type="journal article" date="2012" name="Science">
        <title>The Paleozoic origin of enzymatic lignin decomposition reconstructed from 31 fungal genomes.</title>
        <authorList>
            <person name="Floudas D."/>
            <person name="Binder M."/>
            <person name="Riley R."/>
            <person name="Barry K."/>
            <person name="Blanchette R.A."/>
            <person name="Henrissat B."/>
            <person name="Martinez A.T."/>
            <person name="Otillar R."/>
            <person name="Spatafora J.W."/>
            <person name="Yadav J.S."/>
            <person name="Aerts A."/>
            <person name="Benoit I."/>
            <person name="Boyd A."/>
            <person name="Carlson A."/>
            <person name="Copeland A."/>
            <person name="Coutinho P.M."/>
            <person name="de Vries R.P."/>
            <person name="Ferreira P."/>
            <person name="Findley K."/>
            <person name="Foster B."/>
            <person name="Gaskell J."/>
            <person name="Glotzer D."/>
            <person name="Gorecki P."/>
            <person name="Heitman J."/>
            <person name="Hesse C."/>
            <person name="Hori C."/>
            <person name="Igarashi K."/>
            <person name="Jurgens J.A."/>
            <person name="Kallen N."/>
            <person name="Kersten P."/>
            <person name="Kohler A."/>
            <person name="Kuees U."/>
            <person name="Kumar T.K.A."/>
            <person name="Kuo A."/>
            <person name="LaButti K."/>
            <person name="Larrondo L.F."/>
            <person name="Lindquist E."/>
            <person name="Ling A."/>
            <person name="Lombard V."/>
            <person name="Lucas S."/>
            <person name="Lundell T."/>
            <person name="Martin R."/>
            <person name="McLaughlin D.J."/>
            <person name="Morgenstern I."/>
            <person name="Morin E."/>
            <person name="Murat C."/>
            <person name="Nagy L.G."/>
            <person name="Nolan M."/>
            <person name="Ohm R.A."/>
            <person name="Patyshakuliyeva A."/>
            <person name="Rokas A."/>
            <person name="Ruiz-Duenas F.J."/>
            <person name="Sabat G."/>
            <person name="Salamov A."/>
            <person name="Samejima M."/>
            <person name="Schmutz J."/>
            <person name="Slot J.C."/>
            <person name="St John F."/>
            <person name="Stenlid J."/>
            <person name="Sun H."/>
            <person name="Sun S."/>
            <person name="Syed K."/>
            <person name="Tsang A."/>
            <person name="Wiebenga A."/>
            <person name="Young D."/>
            <person name="Pisabarro A."/>
            <person name="Eastwood D.C."/>
            <person name="Martin F."/>
            <person name="Cullen D."/>
            <person name="Grigoriev I.V."/>
            <person name="Hibbett D.S."/>
        </authorList>
    </citation>
    <scope>NUCLEOTIDE SEQUENCE [LARGE SCALE GENOMIC DNA]</scope>
    <source>
        <strain evidence="8 9">DJM-731 SS1</strain>
    </source>
</reference>
<dbReference type="InterPro" id="IPR011598">
    <property type="entry name" value="bHLH_dom"/>
</dbReference>
<dbReference type="SMART" id="SM00353">
    <property type="entry name" value="HLH"/>
    <property type="match status" value="1"/>
</dbReference>
<evidence type="ECO:0000313" key="8">
    <source>
        <dbReference type="EMBL" id="EJT97322.1"/>
    </source>
</evidence>
<organism evidence="8 9">
    <name type="scientific">Dacryopinax primogenitus (strain DJM 731)</name>
    <name type="common">Brown rot fungus</name>
    <dbReference type="NCBI Taxonomy" id="1858805"/>
    <lineage>
        <taxon>Eukaryota</taxon>
        <taxon>Fungi</taxon>
        <taxon>Dikarya</taxon>
        <taxon>Basidiomycota</taxon>
        <taxon>Agaricomycotina</taxon>
        <taxon>Dacrymycetes</taxon>
        <taxon>Dacrymycetales</taxon>
        <taxon>Dacrymycetaceae</taxon>
        <taxon>Dacryopinax</taxon>
    </lineage>
</organism>
<feature type="region of interest" description="Disordered" evidence="6">
    <location>
        <begin position="1"/>
        <end position="135"/>
    </location>
</feature>
<keyword evidence="3" id="KW-0010">Activator</keyword>
<keyword evidence="2" id="KW-0238">DNA-binding</keyword>
<evidence type="ECO:0000256" key="5">
    <source>
        <dbReference type="ARBA" id="ARBA00023242"/>
    </source>
</evidence>
<evidence type="ECO:0000313" key="9">
    <source>
        <dbReference type="Proteomes" id="UP000030653"/>
    </source>
</evidence>
<keyword evidence="4" id="KW-0804">Transcription</keyword>
<proteinExistence type="predicted"/>
<evidence type="ECO:0000256" key="4">
    <source>
        <dbReference type="ARBA" id="ARBA00023163"/>
    </source>
</evidence>
<evidence type="ECO:0000256" key="1">
    <source>
        <dbReference type="ARBA" id="ARBA00023015"/>
    </source>
</evidence>
<dbReference type="GO" id="GO:0090575">
    <property type="term" value="C:RNA polymerase II transcription regulator complex"/>
    <property type="evidence" value="ECO:0007669"/>
    <property type="project" value="TreeGrafter"/>
</dbReference>
<feature type="domain" description="BHLH" evidence="7">
    <location>
        <begin position="133"/>
        <end position="185"/>
    </location>
</feature>
<keyword evidence="1" id="KW-0805">Transcription regulation</keyword>
<dbReference type="HOGENOM" id="CLU_866051_0_0_1"/>
<accession>M5G0J3</accession>
<name>M5G0J3_DACPD</name>
<feature type="compositionally biased region" description="Low complexity" evidence="6">
    <location>
        <begin position="75"/>
        <end position="95"/>
    </location>
</feature>
<keyword evidence="9" id="KW-1185">Reference proteome</keyword>
<dbReference type="GO" id="GO:0046983">
    <property type="term" value="F:protein dimerization activity"/>
    <property type="evidence" value="ECO:0007669"/>
    <property type="project" value="InterPro"/>
</dbReference>
<dbReference type="STRING" id="1858805.M5G0J3"/>
<dbReference type="InterPro" id="IPR036638">
    <property type="entry name" value="HLH_DNA-bd_sf"/>
</dbReference>
<dbReference type="RefSeq" id="XP_040624220.1">
    <property type="nucleotide sequence ID" value="XM_040769300.1"/>
</dbReference>
<dbReference type="Proteomes" id="UP000030653">
    <property type="component" value="Unassembled WGS sequence"/>
</dbReference>
<evidence type="ECO:0000256" key="2">
    <source>
        <dbReference type="ARBA" id="ARBA00023125"/>
    </source>
</evidence>
<dbReference type="CDD" id="cd00083">
    <property type="entry name" value="bHLH_SF"/>
    <property type="match status" value="1"/>
</dbReference>
<gene>
    <name evidence="8" type="ORF">DACRYDRAFT_111866</name>
</gene>
<dbReference type="SUPFAM" id="SSF47459">
    <property type="entry name" value="HLH, helix-loop-helix DNA-binding domain"/>
    <property type="match status" value="1"/>
</dbReference>
<dbReference type="GO" id="GO:0045944">
    <property type="term" value="P:positive regulation of transcription by RNA polymerase II"/>
    <property type="evidence" value="ECO:0007669"/>
    <property type="project" value="TreeGrafter"/>
</dbReference>
<dbReference type="Pfam" id="PF00010">
    <property type="entry name" value="HLH"/>
    <property type="match status" value="1"/>
</dbReference>
<dbReference type="GO" id="GO:0003700">
    <property type="term" value="F:DNA-binding transcription factor activity"/>
    <property type="evidence" value="ECO:0007669"/>
    <property type="project" value="TreeGrafter"/>
</dbReference>
<sequence>MHSPTARRSSIFNILEDAGPPSTRPPLPLPMRGTVPRTIHAGPSAHQNGHHQPQPPPLRVEGQHHGTRTNPIRVPSGPSSPSSRAHSHSLSQSSHTLTPQPPAVHPALQPFSPDLLPPNPFNSPRRRAKKTAEKRALHNEIERRRRCNLNESVLTLGRLIPSLQSIHRPSQNQILTSTLAYVQQQQRDQAIVAHELGLLYREAQGLREEVNGWRERAGRELIEQPERSEDFQRLRKERASDGLWTASRAAAGFPTKAGYTKPPEEGRVEPGMSEYDAGLCFGWRRAGKSFVVIEHLLENRQAVTEFILARASIQNIPAQAS</sequence>
<dbReference type="EMBL" id="JH795877">
    <property type="protein sequence ID" value="EJT97322.1"/>
    <property type="molecule type" value="Genomic_DNA"/>
</dbReference>
<dbReference type="PANTHER" id="PTHR10328:SF3">
    <property type="entry name" value="PROTEIN MAX"/>
    <property type="match status" value="1"/>
</dbReference>
<evidence type="ECO:0000256" key="3">
    <source>
        <dbReference type="ARBA" id="ARBA00023159"/>
    </source>
</evidence>
<dbReference type="GeneID" id="63684362"/>
<evidence type="ECO:0000259" key="7">
    <source>
        <dbReference type="PROSITE" id="PS50888"/>
    </source>
</evidence>
<protein>
    <recommendedName>
        <fullName evidence="7">BHLH domain-containing protein</fullName>
    </recommendedName>
</protein>
<dbReference type="PANTHER" id="PTHR10328">
    <property type="entry name" value="PROTEIN MAX MYC-ASSOCIATED FACTOR X"/>
    <property type="match status" value="1"/>
</dbReference>
<dbReference type="OrthoDB" id="690068at2759"/>
<keyword evidence="5" id="KW-0539">Nucleus</keyword>
<dbReference type="AlphaFoldDB" id="M5G0J3"/>
<dbReference type="Gene3D" id="4.10.280.10">
    <property type="entry name" value="Helix-loop-helix DNA-binding domain"/>
    <property type="match status" value="1"/>
</dbReference>